<feature type="binding site" evidence="11">
    <location>
        <position position="445"/>
    </location>
    <ligand>
        <name>Mg(2+)</name>
        <dbReference type="ChEBI" id="CHEBI:18420"/>
    </ligand>
</feature>
<evidence type="ECO:0000259" key="15">
    <source>
        <dbReference type="Pfam" id="PF02776"/>
    </source>
</evidence>
<feature type="domain" description="Thiamine pyrophosphate enzyme TPP-binding" evidence="14">
    <location>
        <begin position="394"/>
        <end position="528"/>
    </location>
</feature>
<dbReference type="PIRSF" id="PIRSF036565">
    <property type="entry name" value="Pyruvt_ip_decrb"/>
    <property type="match status" value="1"/>
</dbReference>
<feature type="domain" description="Thiamine pyrophosphate enzyme central" evidence="13">
    <location>
        <begin position="196"/>
        <end position="299"/>
    </location>
</feature>
<dbReference type="Pfam" id="PF02776">
    <property type="entry name" value="TPP_enzyme_N"/>
    <property type="match status" value="1"/>
</dbReference>
<dbReference type="InterPro" id="IPR029061">
    <property type="entry name" value="THDP-binding"/>
</dbReference>
<keyword evidence="10" id="KW-0456">Lyase</keyword>
<evidence type="ECO:0000256" key="7">
    <source>
        <dbReference type="ARBA" id="ARBA00022793"/>
    </source>
</evidence>
<evidence type="ECO:0000256" key="3">
    <source>
        <dbReference type="ARBA" id="ARBA00007812"/>
    </source>
</evidence>
<evidence type="ECO:0000313" key="16">
    <source>
        <dbReference type="EMBL" id="KAG9253819.1"/>
    </source>
</evidence>
<dbReference type="GO" id="GO:0000949">
    <property type="term" value="P:aromatic amino acid family catabolic process to alcohol via Ehrlich pathway"/>
    <property type="evidence" value="ECO:0007669"/>
    <property type="project" value="TreeGrafter"/>
</dbReference>
<evidence type="ECO:0000256" key="9">
    <source>
        <dbReference type="ARBA" id="ARBA00023052"/>
    </source>
</evidence>
<proteinExistence type="inferred from homology"/>
<reference evidence="16" key="1">
    <citation type="journal article" date="2021" name="IMA Fungus">
        <title>Genomic characterization of three marine fungi, including Emericellopsis atlantica sp. nov. with signatures of a generalist lifestyle and marine biomass degradation.</title>
        <authorList>
            <person name="Hagestad O.C."/>
            <person name="Hou L."/>
            <person name="Andersen J.H."/>
            <person name="Hansen E.H."/>
            <person name="Altermark B."/>
            <person name="Li C."/>
            <person name="Kuhnert E."/>
            <person name="Cox R.J."/>
            <person name="Crous P.W."/>
            <person name="Spatafora J.W."/>
            <person name="Lail K."/>
            <person name="Amirebrahimi M."/>
            <person name="Lipzen A."/>
            <person name="Pangilinan J."/>
            <person name="Andreopoulos W."/>
            <person name="Hayes R.D."/>
            <person name="Ng V."/>
            <person name="Grigoriev I.V."/>
            <person name="Jackson S.A."/>
            <person name="Sutton T.D.S."/>
            <person name="Dobson A.D.W."/>
            <person name="Rama T."/>
        </authorList>
    </citation>
    <scope>NUCLEOTIDE SEQUENCE</scope>
    <source>
        <strain evidence="16">TS7</strain>
    </source>
</reference>
<keyword evidence="6 11" id="KW-0479">Metal-binding</keyword>
<dbReference type="RefSeq" id="XP_046117743.1">
    <property type="nucleotide sequence ID" value="XM_046257562.1"/>
</dbReference>
<evidence type="ECO:0000256" key="11">
    <source>
        <dbReference type="PIRSR" id="PIRSR036565-2"/>
    </source>
</evidence>
<dbReference type="OrthoDB" id="3970464at2759"/>
<comment type="caution">
    <text evidence="16">The sequence shown here is derived from an EMBL/GenBank/DDBJ whole genome shotgun (WGS) entry which is preliminary data.</text>
</comment>
<dbReference type="Pfam" id="PF00205">
    <property type="entry name" value="TPP_enzyme_M"/>
    <property type="match status" value="1"/>
</dbReference>
<organism evidence="16 17">
    <name type="scientific">Emericellopsis atlantica</name>
    <dbReference type="NCBI Taxonomy" id="2614577"/>
    <lineage>
        <taxon>Eukaryota</taxon>
        <taxon>Fungi</taxon>
        <taxon>Dikarya</taxon>
        <taxon>Ascomycota</taxon>
        <taxon>Pezizomycotina</taxon>
        <taxon>Sordariomycetes</taxon>
        <taxon>Hypocreomycetidae</taxon>
        <taxon>Hypocreales</taxon>
        <taxon>Bionectriaceae</taxon>
        <taxon>Emericellopsis</taxon>
    </lineage>
</organism>
<evidence type="ECO:0000259" key="14">
    <source>
        <dbReference type="Pfam" id="PF02775"/>
    </source>
</evidence>
<keyword evidence="9 12" id="KW-0786">Thiamine pyrophosphate</keyword>
<dbReference type="EMBL" id="MU251256">
    <property type="protein sequence ID" value="KAG9253819.1"/>
    <property type="molecule type" value="Genomic_DNA"/>
</dbReference>
<dbReference type="InterPro" id="IPR047214">
    <property type="entry name" value="TPP_PDC_IPDC"/>
</dbReference>
<dbReference type="Proteomes" id="UP000887229">
    <property type="component" value="Unassembled WGS sequence"/>
</dbReference>
<dbReference type="SUPFAM" id="SSF52467">
    <property type="entry name" value="DHS-like NAD/FAD-binding domain"/>
    <property type="match status" value="1"/>
</dbReference>
<dbReference type="GO" id="GO:0004737">
    <property type="term" value="F:pyruvate decarboxylase activity"/>
    <property type="evidence" value="ECO:0007669"/>
    <property type="project" value="UniProtKB-EC"/>
</dbReference>
<dbReference type="FunFam" id="3.40.50.970:FF:000024">
    <property type="entry name" value="Pyruvate decarboxylase isozyme"/>
    <property type="match status" value="1"/>
</dbReference>
<dbReference type="GO" id="GO:0005634">
    <property type="term" value="C:nucleus"/>
    <property type="evidence" value="ECO:0007669"/>
    <property type="project" value="TreeGrafter"/>
</dbReference>
<dbReference type="GeneID" id="70288465"/>
<protein>
    <recommendedName>
        <fullName evidence="5">Pyruvate decarboxylase</fullName>
        <ecNumber evidence="4">4.1.1.1</ecNumber>
    </recommendedName>
</protein>
<dbReference type="PANTHER" id="PTHR43452">
    <property type="entry name" value="PYRUVATE DECARBOXYLASE"/>
    <property type="match status" value="1"/>
</dbReference>
<dbReference type="FunFam" id="3.40.50.970:FF:000019">
    <property type="entry name" value="Pyruvate decarboxylase isozyme"/>
    <property type="match status" value="1"/>
</dbReference>
<dbReference type="SUPFAM" id="SSF52518">
    <property type="entry name" value="Thiamin diphosphate-binding fold (THDP-binding)"/>
    <property type="match status" value="2"/>
</dbReference>
<evidence type="ECO:0000256" key="12">
    <source>
        <dbReference type="RuleBase" id="RU362132"/>
    </source>
</evidence>
<dbReference type="GO" id="GO:0030976">
    <property type="term" value="F:thiamine pyrophosphate binding"/>
    <property type="evidence" value="ECO:0007669"/>
    <property type="project" value="InterPro"/>
</dbReference>
<comment type="similarity">
    <text evidence="3 12">Belongs to the TPP enzyme family.</text>
</comment>
<name>A0A9P7ZKJ0_9HYPO</name>
<dbReference type="Gene3D" id="3.40.50.970">
    <property type="match status" value="2"/>
</dbReference>
<dbReference type="CDD" id="cd07038">
    <property type="entry name" value="TPP_PYR_PDC_IPDC_like"/>
    <property type="match status" value="1"/>
</dbReference>
<evidence type="ECO:0000256" key="2">
    <source>
        <dbReference type="ARBA" id="ARBA00001964"/>
    </source>
</evidence>
<dbReference type="CDD" id="cd02005">
    <property type="entry name" value="TPP_PDC_IPDC"/>
    <property type="match status" value="1"/>
</dbReference>
<dbReference type="Pfam" id="PF02775">
    <property type="entry name" value="TPP_enzyme_C"/>
    <property type="match status" value="1"/>
</dbReference>
<evidence type="ECO:0000256" key="10">
    <source>
        <dbReference type="ARBA" id="ARBA00023239"/>
    </source>
</evidence>
<keyword evidence="7" id="KW-0210">Decarboxylase</keyword>
<dbReference type="AlphaFoldDB" id="A0A9P7ZKJ0"/>
<dbReference type="InterPro" id="IPR029035">
    <property type="entry name" value="DHS-like_NAD/FAD-binding_dom"/>
</dbReference>
<dbReference type="InterPro" id="IPR047213">
    <property type="entry name" value="TPP_PYR_PDC_IPDC-like"/>
</dbReference>
<feature type="binding site" evidence="11">
    <location>
        <position position="472"/>
    </location>
    <ligand>
        <name>Mg(2+)</name>
        <dbReference type="ChEBI" id="CHEBI:18420"/>
    </ligand>
</feature>
<sequence>MKLADYLFQRLHQLGVKSMHGVPGDFNLTLLDYVQPNNLLWVGNANELNAAYAADGYARLTGLGALVTTFGVGELSAINAIAGAYAERVPVVHIVGIPTRAQINGRALVHHTFCDGEFGRFSDMAARVTAAQTRLLDARVACDEIDRVIATCMRESRPVYIEVPVDMVGAEVDGSALKSPITISDAIPSSNVDAALEKILAKVKEAKKPMILIDGETRPMDMIKGVEDIMKATNWPTFTTCFGKGLVDETVANFHGINMGAFDLQERQDFIKDVDLVFSYGPHNSWTNTHAYTSIPNPEITIAFQDTKLIIGGDIIRDVPVKVITDRLLESFAAGSFKKYDTYPTISRDYAIPYSDVSDNDILAQDRLWHVMANFLRPNDVLLAETGTPGYGAREMPLPKGVRLFNPATWLSIGYMLPATQGAALARRDQSASGEDARTILLIGDGSFQMTAQELGTIVAHNLDVVVFLINNAGYTIERCIHGREQAYNDVADWRYLEAPKFFGAKEDTFTARAKTYGELKNILQDKRMSDGKGLRMVEIMLDKDDAPRGPLVGLMAKQKGT</sequence>
<evidence type="ECO:0000256" key="4">
    <source>
        <dbReference type="ARBA" id="ARBA00013202"/>
    </source>
</evidence>
<evidence type="ECO:0000313" key="17">
    <source>
        <dbReference type="Proteomes" id="UP000887229"/>
    </source>
</evidence>
<comment type="cofactor">
    <cofactor evidence="2">
        <name>thiamine diphosphate</name>
        <dbReference type="ChEBI" id="CHEBI:58937"/>
    </cofactor>
</comment>
<feature type="binding site" evidence="11">
    <location>
        <position position="474"/>
    </location>
    <ligand>
        <name>Mg(2+)</name>
        <dbReference type="ChEBI" id="CHEBI:18420"/>
    </ligand>
</feature>
<accession>A0A9P7ZKJ0</accession>
<evidence type="ECO:0000256" key="5">
    <source>
        <dbReference type="ARBA" id="ARBA00014422"/>
    </source>
</evidence>
<feature type="domain" description="Thiamine pyrophosphate enzyme N-terminal TPP-binding" evidence="15">
    <location>
        <begin position="1"/>
        <end position="104"/>
    </location>
</feature>
<evidence type="ECO:0000256" key="6">
    <source>
        <dbReference type="ARBA" id="ARBA00022723"/>
    </source>
</evidence>
<dbReference type="GO" id="GO:0005829">
    <property type="term" value="C:cytosol"/>
    <property type="evidence" value="ECO:0007669"/>
    <property type="project" value="TreeGrafter"/>
</dbReference>
<keyword evidence="17" id="KW-1185">Reference proteome</keyword>
<evidence type="ECO:0000256" key="1">
    <source>
        <dbReference type="ARBA" id="ARBA00001041"/>
    </source>
</evidence>
<dbReference type="InterPro" id="IPR011766">
    <property type="entry name" value="TPP_enzyme_TPP-bd"/>
</dbReference>
<gene>
    <name evidence="16" type="ORF">F5Z01DRAFT_130621</name>
</gene>
<dbReference type="PANTHER" id="PTHR43452:SF11">
    <property type="entry name" value="PYRUVATE DECARBOXYLASE"/>
    <property type="match status" value="1"/>
</dbReference>
<comment type="catalytic activity">
    <reaction evidence="1">
        <text>a 2-oxocarboxylate + H(+) = an aldehyde + CO2</text>
        <dbReference type="Rhea" id="RHEA:11628"/>
        <dbReference type="ChEBI" id="CHEBI:15378"/>
        <dbReference type="ChEBI" id="CHEBI:16526"/>
        <dbReference type="ChEBI" id="CHEBI:17478"/>
        <dbReference type="ChEBI" id="CHEBI:35179"/>
        <dbReference type="EC" id="4.1.1.1"/>
    </reaction>
</comment>
<dbReference type="Gene3D" id="3.40.50.1220">
    <property type="entry name" value="TPP-binding domain"/>
    <property type="match status" value="1"/>
</dbReference>
<dbReference type="InterPro" id="IPR012001">
    <property type="entry name" value="Thiamin_PyroP_enz_TPP-bd_dom"/>
</dbReference>
<evidence type="ECO:0000256" key="8">
    <source>
        <dbReference type="ARBA" id="ARBA00022842"/>
    </source>
</evidence>
<comment type="cofactor">
    <cofactor evidence="11">
        <name>Mg(2+)</name>
        <dbReference type="ChEBI" id="CHEBI:18420"/>
    </cofactor>
    <text evidence="11">Binds 1 Mg(2+) per subunit.</text>
</comment>
<keyword evidence="8 11" id="KW-0460">Magnesium</keyword>
<dbReference type="EC" id="4.1.1.1" evidence="4"/>
<evidence type="ECO:0000259" key="13">
    <source>
        <dbReference type="Pfam" id="PF00205"/>
    </source>
</evidence>
<dbReference type="GO" id="GO:0000287">
    <property type="term" value="F:magnesium ion binding"/>
    <property type="evidence" value="ECO:0007669"/>
    <property type="project" value="InterPro"/>
</dbReference>
<dbReference type="InterPro" id="IPR012000">
    <property type="entry name" value="Thiamin_PyroP_enz_cen_dom"/>
</dbReference>
<dbReference type="InterPro" id="IPR012110">
    <property type="entry name" value="PDC/IPDC-like"/>
</dbReference>